<name>A0ABU5PGR2_9BACL</name>
<dbReference type="Gene3D" id="2.30.110.10">
    <property type="entry name" value="Electron Transport, Fmn-binding Protein, Chain A"/>
    <property type="match status" value="1"/>
</dbReference>
<dbReference type="InterPro" id="IPR012349">
    <property type="entry name" value="Split_barrel_FMN-bd"/>
</dbReference>
<organism evidence="1 2">
    <name type="scientific">Paenibacillus phoenicis</name>
    <dbReference type="NCBI Taxonomy" id="554117"/>
    <lineage>
        <taxon>Bacteria</taxon>
        <taxon>Bacillati</taxon>
        <taxon>Bacillota</taxon>
        <taxon>Bacilli</taxon>
        <taxon>Bacillales</taxon>
        <taxon>Paenibacillaceae</taxon>
        <taxon>Paenibacillus</taxon>
    </lineage>
</organism>
<gene>
    <name evidence="1" type="ORF">U9M73_03855</name>
</gene>
<dbReference type="Proteomes" id="UP001292216">
    <property type="component" value="Unassembled WGS sequence"/>
</dbReference>
<reference evidence="1 2" key="1">
    <citation type="submission" date="2023-12" db="EMBL/GenBank/DDBJ databases">
        <title>Whole genome sequencing of Paenibacillus phoenicis isolated from the Phoenix Mars Lander spacecraft assembly facility.</title>
        <authorList>
            <person name="Garcia A."/>
            <person name="Venkateswaran K."/>
        </authorList>
    </citation>
    <scope>NUCLEOTIDE SEQUENCE [LARGE SCALE GENOMIC DNA]</scope>
    <source>
        <strain evidence="1 2">3PO2SA</strain>
    </source>
</reference>
<sequence length="54" mass="5869">MATSDAAGNCDVSPRGDEAGFVLVLDDQHLVIPERPGTNGLTLWAIFWKTRRLG</sequence>
<accession>A0ABU5PGR2</accession>
<proteinExistence type="predicted"/>
<evidence type="ECO:0000313" key="2">
    <source>
        <dbReference type="Proteomes" id="UP001292216"/>
    </source>
</evidence>
<dbReference type="EMBL" id="JAYERP010000001">
    <property type="protein sequence ID" value="MEA3569126.1"/>
    <property type="molecule type" value="Genomic_DNA"/>
</dbReference>
<evidence type="ECO:0000313" key="1">
    <source>
        <dbReference type="EMBL" id="MEA3569126.1"/>
    </source>
</evidence>
<keyword evidence="2" id="KW-1185">Reference proteome</keyword>
<protein>
    <submittedName>
        <fullName evidence="1">Uncharacterized protein</fullName>
    </submittedName>
</protein>
<comment type="caution">
    <text evidence="1">The sequence shown here is derived from an EMBL/GenBank/DDBJ whole genome shotgun (WGS) entry which is preliminary data.</text>
</comment>